<evidence type="ECO:0000313" key="2">
    <source>
        <dbReference type="EMBL" id="MDU9693833.1"/>
    </source>
</evidence>
<evidence type="ECO:0000313" key="3">
    <source>
        <dbReference type="Proteomes" id="UP001269400"/>
    </source>
</evidence>
<protein>
    <submittedName>
        <fullName evidence="2">Uncharacterized protein</fullName>
    </submittedName>
</protein>
<keyword evidence="1" id="KW-1133">Transmembrane helix</keyword>
<feature type="transmembrane region" description="Helical" evidence="1">
    <location>
        <begin position="32"/>
        <end position="50"/>
    </location>
</feature>
<name>A0AAX6ND33_PRIAR</name>
<proteinExistence type="predicted"/>
<sequence length="59" mass="6390">MSKNFTVAFLMLFVASIAGGLALKSVYEYSMLVGAGIGTLSLLFAVYFASKNYKQSNVR</sequence>
<dbReference type="EMBL" id="JAPTGD010000002">
    <property type="protein sequence ID" value="MDU9693833.1"/>
    <property type="molecule type" value="Genomic_DNA"/>
</dbReference>
<keyword evidence="1" id="KW-0472">Membrane</keyword>
<organism evidence="2 3">
    <name type="scientific">Priestia aryabhattai</name>
    <name type="common">Bacillus aryabhattai</name>
    <dbReference type="NCBI Taxonomy" id="412384"/>
    <lineage>
        <taxon>Bacteria</taxon>
        <taxon>Bacillati</taxon>
        <taxon>Bacillota</taxon>
        <taxon>Bacilli</taxon>
        <taxon>Bacillales</taxon>
        <taxon>Bacillaceae</taxon>
        <taxon>Priestia</taxon>
    </lineage>
</organism>
<evidence type="ECO:0000256" key="1">
    <source>
        <dbReference type="SAM" id="Phobius"/>
    </source>
</evidence>
<reference evidence="2" key="1">
    <citation type="journal article" date="2022" name="J Environ Chem Eng">
        <title>Biodegradation of petroleum oil using a constructed nonpathogenic and heavy metal-tolerant bacterial consortium isolated from marine sponges.</title>
        <authorList>
            <person name="Dechsakulwatana C."/>
            <person name="Rungsihiranrut A."/>
            <person name="Muangchinda C."/>
            <person name="Ningthoujam R."/>
            <person name="Klankeo P."/>
            <person name="Pinyakong O."/>
        </authorList>
    </citation>
    <scope>NUCLEOTIDE SEQUENCE</scope>
    <source>
        <strain evidence="2">TL01-2</strain>
    </source>
</reference>
<comment type="caution">
    <text evidence="2">The sequence shown here is derived from an EMBL/GenBank/DDBJ whole genome shotgun (WGS) entry which is preliminary data.</text>
</comment>
<dbReference type="AlphaFoldDB" id="A0AAX6ND33"/>
<dbReference type="RefSeq" id="WP_316911052.1">
    <property type="nucleotide sequence ID" value="NZ_JAPTGD010000002.1"/>
</dbReference>
<keyword evidence="1" id="KW-0812">Transmembrane</keyword>
<accession>A0AAX6ND33</accession>
<dbReference type="Proteomes" id="UP001269400">
    <property type="component" value="Unassembled WGS sequence"/>
</dbReference>
<gene>
    <name evidence="2" type="ORF">O0Q50_21885</name>
</gene>
<reference evidence="2" key="2">
    <citation type="submission" date="2022-12" db="EMBL/GenBank/DDBJ databases">
        <authorList>
            <person name="Dechsakulwatana C."/>
            <person name="Rungsihiranrut A."/>
            <person name="Muangchinda C."/>
            <person name="Ningthoujam R."/>
            <person name="Klankeo P."/>
            <person name="Pinyakong O."/>
        </authorList>
    </citation>
    <scope>NUCLEOTIDE SEQUENCE</scope>
    <source>
        <strain evidence="2">TL01-2</strain>
    </source>
</reference>